<evidence type="ECO:0000256" key="1">
    <source>
        <dbReference type="SAM" id="Phobius"/>
    </source>
</evidence>
<keyword evidence="1" id="KW-1133">Transmembrane helix</keyword>
<name>A0A223RU25_9ACTN</name>
<protein>
    <recommendedName>
        <fullName evidence="2">Prepilin type IV endopeptidase peptidase domain-containing protein</fullName>
    </recommendedName>
</protein>
<dbReference type="RefSeq" id="WP_052428252.1">
    <property type="nucleotide sequence ID" value="NZ_CP022752.1"/>
</dbReference>
<sequence length="224" mass="22760">MFGSSLITLIPVVAATAVLFPLGWLAGARCARLAVDATHGRGAVRLASCRSALAVLWASLAPAVGCGGLTIWWAPVPAVLGWFAVALAACDLAEGRLPDRLTLSAPAPLLSALSCWAVATGRYGSLWSALVGSLLFGGGYALVRSTRPRLLGAGDVKLAFVLGLPLGAVALAAVPVVMFAAALLTLLAAGLTLRFRLPHGPAMLLPAWLVTASPALLVPTRLGG</sequence>
<reference evidence="3 4" key="1">
    <citation type="submission" date="2017-08" db="EMBL/GenBank/DDBJ databases">
        <title>The complete genome sequence of moderately halophilic actinomycete Actinopolyspora erythraea YIM 90600, the producer of novel erythromycin, novel actinopolysporins A-C and tubercidin.</title>
        <authorList>
            <person name="Yin M."/>
            <person name="Tang S."/>
        </authorList>
    </citation>
    <scope>NUCLEOTIDE SEQUENCE [LARGE SCALE GENOMIC DNA]</scope>
    <source>
        <strain evidence="3 4">YIM 90600</strain>
    </source>
</reference>
<dbReference type="KEGG" id="aey:CDG81_15120"/>
<feature type="transmembrane region" description="Helical" evidence="1">
    <location>
        <begin position="47"/>
        <end position="65"/>
    </location>
</feature>
<evidence type="ECO:0000313" key="4">
    <source>
        <dbReference type="Proteomes" id="UP000215043"/>
    </source>
</evidence>
<feature type="transmembrane region" description="Helical" evidence="1">
    <location>
        <begin position="125"/>
        <end position="143"/>
    </location>
</feature>
<dbReference type="Gene3D" id="1.20.120.1220">
    <property type="match status" value="1"/>
</dbReference>
<accession>A0A223RU25</accession>
<dbReference type="Pfam" id="PF01478">
    <property type="entry name" value="Peptidase_A24"/>
    <property type="match status" value="1"/>
</dbReference>
<evidence type="ECO:0000313" key="3">
    <source>
        <dbReference type="EMBL" id="ASU79396.1"/>
    </source>
</evidence>
<keyword evidence="1" id="KW-0812">Transmembrane</keyword>
<dbReference type="InterPro" id="IPR000045">
    <property type="entry name" value="Prepilin_IV_endopep_pep"/>
</dbReference>
<feature type="transmembrane region" description="Helical" evidence="1">
    <location>
        <begin position="6"/>
        <end position="26"/>
    </location>
</feature>
<keyword evidence="1" id="KW-0472">Membrane</keyword>
<organism evidence="3 4">
    <name type="scientific">Actinopolyspora erythraea</name>
    <dbReference type="NCBI Taxonomy" id="414996"/>
    <lineage>
        <taxon>Bacteria</taxon>
        <taxon>Bacillati</taxon>
        <taxon>Actinomycetota</taxon>
        <taxon>Actinomycetes</taxon>
        <taxon>Actinopolysporales</taxon>
        <taxon>Actinopolysporaceae</taxon>
        <taxon>Actinopolyspora</taxon>
    </lineage>
</organism>
<proteinExistence type="predicted"/>
<dbReference type="EMBL" id="CP022752">
    <property type="protein sequence ID" value="ASU79396.1"/>
    <property type="molecule type" value="Genomic_DNA"/>
</dbReference>
<dbReference type="GO" id="GO:0016020">
    <property type="term" value="C:membrane"/>
    <property type="evidence" value="ECO:0007669"/>
    <property type="project" value="InterPro"/>
</dbReference>
<feature type="transmembrane region" description="Helical" evidence="1">
    <location>
        <begin position="203"/>
        <end position="222"/>
    </location>
</feature>
<dbReference type="AlphaFoldDB" id="A0A223RU25"/>
<feature type="domain" description="Prepilin type IV endopeptidase peptidase" evidence="2">
    <location>
        <begin position="79"/>
        <end position="188"/>
    </location>
</feature>
<dbReference type="GO" id="GO:0004190">
    <property type="term" value="F:aspartic-type endopeptidase activity"/>
    <property type="evidence" value="ECO:0007669"/>
    <property type="project" value="InterPro"/>
</dbReference>
<feature type="transmembrane region" description="Helical" evidence="1">
    <location>
        <begin position="164"/>
        <end position="191"/>
    </location>
</feature>
<dbReference type="Proteomes" id="UP000215043">
    <property type="component" value="Chromosome"/>
</dbReference>
<dbReference type="OrthoDB" id="5197713at2"/>
<gene>
    <name evidence="3" type="ORF">CDG81_15120</name>
</gene>
<evidence type="ECO:0000259" key="2">
    <source>
        <dbReference type="Pfam" id="PF01478"/>
    </source>
</evidence>